<reference evidence="3 4" key="1">
    <citation type="submission" date="2022-10" db="EMBL/GenBank/DDBJ databases">
        <title>Roseococcus glaciei nov., sp. nov., isolated from glacier.</title>
        <authorList>
            <person name="Liu Q."/>
            <person name="Xin Y.-H."/>
        </authorList>
    </citation>
    <scope>NUCLEOTIDE SEQUENCE [LARGE SCALE GENOMIC DNA]</scope>
    <source>
        <strain evidence="3 4">MDT2-1-1</strain>
    </source>
</reference>
<proteinExistence type="predicted"/>
<evidence type="ECO:0000313" key="3">
    <source>
        <dbReference type="EMBL" id="MCW8088208.1"/>
    </source>
</evidence>
<feature type="domain" description="Hydantoinase/oxoprolinase N-terminal" evidence="2">
    <location>
        <begin position="13"/>
        <end position="185"/>
    </location>
</feature>
<organism evidence="3 4">
    <name type="scientific">Sabulicella glaciei</name>
    <dbReference type="NCBI Taxonomy" id="2984948"/>
    <lineage>
        <taxon>Bacteria</taxon>
        <taxon>Pseudomonadati</taxon>
        <taxon>Pseudomonadota</taxon>
        <taxon>Alphaproteobacteria</taxon>
        <taxon>Acetobacterales</taxon>
        <taxon>Acetobacteraceae</taxon>
        <taxon>Sabulicella</taxon>
    </lineage>
</organism>
<dbReference type="SUPFAM" id="SSF53067">
    <property type="entry name" value="Actin-like ATPase domain"/>
    <property type="match status" value="1"/>
</dbReference>
<evidence type="ECO:0000259" key="2">
    <source>
        <dbReference type="Pfam" id="PF05378"/>
    </source>
</evidence>
<dbReference type="InterPro" id="IPR002821">
    <property type="entry name" value="Hydantoinase_A"/>
</dbReference>
<sequence>MSDAMTGKPALSLGIDIGGTFTDLVLHGPGRERSDTLKVLTTHADPVQGILAGTRRLLEQAGAAPGEVGRVVHATTLFTNALIERKGARTALITTAGFRDLLHIGRERRYELYDLQLRPPEPLVPDRLRFEVPERVKADGTVLVPLDLAELEERAAEAVEMGAESLAILFLHSDLHPQHEAEAVAHLAKHFPELSVTASHGIVREVREYDRGSTATANAYVAPLAERYLARLGSELATLGLQAPLLLMLSNGGLTHVAEARRAPVQLLESGPAAGALAAAFLAGEEEGRLLAFDLGGTTAKLCVVENGEPEVVFGFEAARQARFIEGSGLPIRISTVDLIEIGAGGGSIARRDPIGLLKVGPDSAGSEPGPASYGRGGTQPTVTDANLLLGYLDPASFAGGRLPLDRQAAADAVGRLAASLDISSEAAAWGIHDVATEAMAGAARTHLAERGRDASEFTLVCTGGGGPVHGHHLARKLGIRRMIIPPEAGVASALGMLAAPPRVDKVMSLGQRLDACTASFLASAFGGLEEEARQVLADGGWTGEEVAAGRMVDARCVGQGAHMPVSLPPAPWPMEDEAVRELIRDAFRLAYVARYSRPPPAVPIELVHARVVLRGAKGAAQINAGSGPDATEAAANWRRIVIGGEEHEAAVHRRASLPVGFVATGPALVEEAGSTLVVGPGSRLMVLRSGNILVELN</sequence>
<dbReference type="PANTHER" id="PTHR11365">
    <property type="entry name" value="5-OXOPROLINASE RELATED"/>
    <property type="match status" value="1"/>
</dbReference>
<dbReference type="Pfam" id="PF05378">
    <property type="entry name" value="Hydant_A_N"/>
    <property type="match status" value="1"/>
</dbReference>
<comment type="caution">
    <text evidence="3">The sequence shown here is derived from an EMBL/GenBank/DDBJ whole genome shotgun (WGS) entry which is preliminary data.</text>
</comment>
<dbReference type="Proteomes" id="UP001526430">
    <property type="component" value="Unassembled WGS sequence"/>
</dbReference>
<keyword evidence="4" id="KW-1185">Reference proteome</keyword>
<dbReference type="PANTHER" id="PTHR11365:SF23">
    <property type="entry name" value="HYPOTHETICAL 5-OXOPROLINASE (EUROFUNG)-RELATED"/>
    <property type="match status" value="1"/>
</dbReference>
<feature type="domain" description="Hydantoinase A/oxoprolinase" evidence="1">
    <location>
        <begin position="211"/>
        <end position="504"/>
    </location>
</feature>
<evidence type="ECO:0000313" key="4">
    <source>
        <dbReference type="Proteomes" id="UP001526430"/>
    </source>
</evidence>
<gene>
    <name evidence="3" type="ORF">OF850_21670</name>
</gene>
<name>A0ABT3P1Z1_9PROT</name>
<dbReference type="Pfam" id="PF01968">
    <property type="entry name" value="Hydantoinase_A"/>
    <property type="match status" value="1"/>
</dbReference>
<dbReference type="EMBL" id="JAPFQI010000029">
    <property type="protein sequence ID" value="MCW8088208.1"/>
    <property type="molecule type" value="Genomic_DNA"/>
</dbReference>
<dbReference type="InterPro" id="IPR008040">
    <property type="entry name" value="Hydant_A_N"/>
</dbReference>
<dbReference type="InterPro" id="IPR043129">
    <property type="entry name" value="ATPase_NBD"/>
</dbReference>
<protein>
    <submittedName>
        <fullName evidence="3">Hydantoinase/oxoprolinase family protein</fullName>
    </submittedName>
</protein>
<dbReference type="InterPro" id="IPR045079">
    <property type="entry name" value="Oxoprolinase-like"/>
</dbReference>
<evidence type="ECO:0000259" key="1">
    <source>
        <dbReference type="Pfam" id="PF01968"/>
    </source>
</evidence>
<accession>A0ABT3P1Z1</accession>